<organism evidence="1">
    <name type="scientific">Dulem virus 179</name>
    <dbReference type="NCBI Taxonomy" id="3145656"/>
    <lineage>
        <taxon>Viruses</taxon>
        <taxon>Monodnaviria</taxon>
        <taxon>Sangervirae</taxon>
        <taxon>Phixviricota</taxon>
        <taxon>Malgrandaviricetes</taxon>
        <taxon>Petitvirales</taxon>
        <taxon>Microviridae</taxon>
        <taxon>Microvirus</taxon>
    </lineage>
</organism>
<accession>A0AAU8B9Z1</accession>
<name>A0AAU8B9Z1_9VIRU</name>
<protein>
    <submittedName>
        <fullName evidence="1">Uncharacterized protein</fullName>
    </submittedName>
</protein>
<proteinExistence type="predicted"/>
<evidence type="ECO:0000313" key="1">
    <source>
        <dbReference type="EMBL" id="XCD08493.1"/>
    </source>
</evidence>
<dbReference type="EMBL" id="PP511880">
    <property type="protein sequence ID" value="XCD08493.1"/>
    <property type="molecule type" value="Genomic_DNA"/>
</dbReference>
<sequence>MSEISVFEVVDLREQVGTVFGARRGYFVPSDR</sequence>
<reference evidence="1" key="1">
    <citation type="submission" date="2024-03" db="EMBL/GenBank/DDBJ databases">
        <title>Diverse circular DNA viruses in blood, oral, and fecal samples of captive lemurs.</title>
        <authorList>
            <person name="Paietta E.N."/>
            <person name="Kraberger S."/>
            <person name="Lund M.C."/>
            <person name="Custer J.M."/>
            <person name="Vargas K.M."/>
            <person name="Ehmke E.E."/>
            <person name="Yoder A.D."/>
            <person name="Varsani A."/>
        </authorList>
    </citation>
    <scope>NUCLEOTIDE SEQUENCE</scope>
    <source>
        <strain evidence="1">Duke_30FF_1585</strain>
    </source>
</reference>